<organism evidence="1 2">
    <name type="scientific">Canna indica</name>
    <name type="common">Indian-shot</name>
    <dbReference type="NCBI Taxonomy" id="4628"/>
    <lineage>
        <taxon>Eukaryota</taxon>
        <taxon>Viridiplantae</taxon>
        <taxon>Streptophyta</taxon>
        <taxon>Embryophyta</taxon>
        <taxon>Tracheophyta</taxon>
        <taxon>Spermatophyta</taxon>
        <taxon>Magnoliopsida</taxon>
        <taxon>Liliopsida</taxon>
        <taxon>Zingiberales</taxon>
        <taxon>Cannaceae</taxon>
        <taxon>Canna</taxon>
    </lineage>
</organism>
<protein>
    <submittedName>
        <fullName evidence="1">Uncharacterized protein</fullName>
    </submittedName>
</protein>
<evidence type="ECO:0000313" key="1">
    <source>
        <dbReference type="EMBL" id="WOL07800.1"/>
    </source>
</evidence>
<dbReference type="EMBL" id="CP136894">
    <property type="protein sequence ID" value="WOL07800.1"/>
    <property type="molecule type" value="Genomic_DNA"/>
</dbReference>
<sequence length="117" mass="13403">MIRDNLKKEISPRLGLCIQVILVPRTSRASLVKAPSRSPGGNSSGQQTLIAHWLIFKSLESFLNTLKTNHVSLSFIHSADFFTFRKIVCLNSCWSWSKFAKDYQAYFHFLVCLFAYI</sequence>
<name>A0AAQ3QGW2_9LILI</name>
<gene>
    <name evidence="1" type="ORF">Cni_G16549</name>
</gene>
<dbReference type="AlphaFoldDB" id="A0AAQ3QGW2"/>
<reference evidence="1 2" key="1">
    <citation type="submission" date="2023-10" db="EMBL/GenBank/DDBJ databases">
        <title>Chromosome-scale genome assembly provides insights into flower coloration mechanisms of Canna indica.</title>
        <authorList>
            <person name="Li C."/>
        </authorList>
    </citation>
    <scope>NUCLEOTIDE SEQUENCE [LARGE SCALE GENOMIC DNA]</scope>
    <source>
        <tissue evidence="1">Flower</tissue>
    </source>
</reference>
<proteinExistence type="predicted"/>
<evidence type="ECO:0000313" key="2">
    <source>
        <dbReference type="Proteomes" id="UP001327560"/>
    </source>
</evidence>
<accession>A0AAQ3QGW2</accession>
<keyword evidence="2" id="KW-1185">Reference proteome</keyword>
<dbReference type="Proteomes" id="UP001327560">
    <property type="component" value="Chromosome 5"/>
</dbReference>